<accession>A0A507QQJ6</accession>
<evidence type="ECO:0000313" key="2">
    <source>
        <dbReference type="EMBL" id="TQB69257.1"/>
    </source>
</evidence>
<gene>
    <name evidence="2" type="ORF">MPDQ_002126</name>
</gene>
<evidence type="ECO:0000313" key="3">
    <source>
        <dbReference type="Proteomes" id="UP000319663"/>
    </source>
</evidence>
<keyword evidence="3" id="KW-1185">Reference proteome</keyword>
<dbReference type="GO" id="GO:0016787">
    <property type="term" value="F:hydrolase activity"/>
    <property type="evidence" value="ECO:0007669"/>
    <property type="project" value="InterPro"/>
</dbReference>
<name>A0A507QQJ6_MONPU</name>
<proteinExistence type="predicted"/>
<dbReference type="Proteomes" id="UP000319663">
    <property type="component" value="Unassembled WGS sequence"/>
</dbReference>
<dbReference type="PANTHER" id="PTHR23024:SF557">
    <property type="entry name" value="AB HYDROLASE SUPERFAMILY PROTEIN C1039.03"/>
    <property type="match status" value="1"/>
</dbReference>
<dbReference type="InterPro" id="IPR029058">
    <property type="entry name" value="AB_hydrolase_fold"/>
</dbReference>
<sequence>MASNLPSPIDPSFLPKLDPDFIEYYNAYLAIKTSAHTVSIEDMRAFPQKYAAPWARNFTFEPFVKDIKIKSDDGHVFTARCYHPDPRTSPFGEGPYPVHINFHGGGFVLGGLEGDAEICMLVRDRVGILVVDVDYRMAPEHAFVHEHGQEINARPDSISIGGISAGGHISAVMQQLARDASLNLRLAALSVPATTWRVDMTKPSDSPYQSFQENELAPCLNWKRMQFFGSLSAPKNDAQKAELESRPRFITTPVEGDLRGVCDTFMATAECDPVRDEGVHYAQRLMEAGVKVTYRQYTGVPHPFMHMAIIKKAQLYMDDLCAELRRAHNA</sequence>
<dbReference type="AlphaFoldDB" id="A0A507QQJ6"/>
<organism evidence="2 3">
    <name type="scientific">Monascus purpureus</name>
    <name type="common">Red mold</name>
    <name type="synonym">Monascus anka</name>
    <dbReference type="NCBI Taxonomy" id="5098"/>
    <lineage>
        <taxon>Eukaryota</taxon>
        <taxon>Fungi</taxon>
        <taxon>Dikarya</taxon>
        <taxon>Ascomycota</taxon>
        <taxon>Pezizomycotina</taxon>
        <taxon>Eurotiomycetes</taxon>
        <taxon>Eurotiomycetidae</taxon>
        <taxon>Eurotiales</taxon>
        <taxon>Aspergillaceae</taxon>
        <taxon>Monascus</taxon>
    </lineage>
</organism>
<comment type="caution">
    <text evidence="2">The sequence shown here is derived from an EMBL/GenBank/DDBJ whole genome shotgun (WGS) entry which is preliminary data.</text>
</comment>
<dbReference type="STRING" id="5098.A0A507QQJ6"/>
<dbReference type="SUPFAM" id="SSF53474">
    <property type="entry name" value="alpha/beta-Hydrolases"/>
    <property type="match status" value="1"/>
</dbReference>
<dbReference type="PANTHER" id="PTHR23024">
    <property type="entry name" value="ARYLACETAMIDE DEACETYLASE"/>
    <property type="match status" value="1"/>
</dbReference>
<reference evidence="2 3" key="1">
    <citation type="submission" date="2019-06" db="EMBL/GenBank/DDBJ databases">
        <title>Wine fermentation using esterase from Monascus purpureus.</title>
        <authorList>
            <person name="Geng C."/>
            <person name="Zhang Y."/>
        </authorList>
    </citation>
    <scope>NUCLEOTIDE SEQUENCE [LARGE SCALE GENOMIC DNA]</scope>
    <source>
        <strain evidence="2">HQ1</strain>
    </source>
</reference>
<dbReference type="Gene3D" id="3.40.50.1820">
    <property type="entry name" value="alpha/beta hydrolase"/>
    <property type="match status" value="1"/>
</dbReference>
<feature type="domain" description="Alpha/beta hydrolase fold-3" evidence="1">
    <location>
        <begin position="100"/>
        <end position="305"/>
    </location>
</feature>
<dbReference type="InterPro" id="IPR050466">
    <property type="entry name" value="Carboxylest/Gibb_receptor"/>
</dbReference>
<protein>
    <recommendedName>
        <fullName evidence="1">Alpha/beta hydrolase fold-3 domain-containing protein</fullName>
    </recommendedName>
</protein>
<dbReference type="InterPro" id="IPR013094">
    <property type="entry name" value="AB_hydrolase_3"/>
</dbReference>
<dbReference type="EMBL" id="VIFY01000163">
    <property type="protein sequence ID" value="TQB69257.1"/>
    <property type="molecule type" value="Genomic_DNA"/>
</dbReference>
<evidence type="ECO:0000259" key="1">
    <source>
        <dbReference type="Pfam" id="PF07859"/>
    </source>
</evidence>
<dbReference type="Pfam" id="PF07859">
    <property type="entry name" value="Abhydrolase_3"/>
    <property type="match status" value="1"/>
</dbReference>